<dbReference type="Proteomes" id="UP001501195">
    <property type="component" value="Unassembled WGS sequence"/>
</dbReference>
<protein>
    <recommendedName>
        <fullName evidence="4">DUF2530 domain-containing protein</fullName>
    </recommendedName>
</protein>
<name>A0ABP9I9L5_9ACTN</name>
<dbReference type="EMBL" id="BAABIL010000553">
    <property type="protein sequence ID" value="GAA4992419.1"/>
    <property type="molecule type" value="Genomic_DNA"/>
</dbReference>
<dbReference type="Pfam" id="PF10745">
    <property type="entry name" value="DUF2530"/>
    <property type="match status" value="1"/>
</dbReference>
<accession>A0ABP9I9L5</accession>
<keyword evidence="1" id="KW-0812">Transmembrane</keyword>
<feature type="transmembrane region" description="Helical" evidence="1">
    <location>
        <begin position="51"/>
        <end position="71"/>
    </location>
</feature>
<proteinExistence type="predicted"/>
<keyword evidence="1" id="KW-1133">Transmembrane helix</keyword>
<dbReference type="InterPro" id="IPR019681">
    <property type="entry name" value="DUF2530"/>
</dbReference>
<sequence length="84" mass="8942">MRLVLRPGEAEPPPEPLHTDDRRAVLVGTVVWLVLLVVVLAAPSVRPGGDGRAVGACVAGVLLGLLALGYLSRRDRRERPGERG</sequence>
<evidence type="ECO:0000256" key="1">
    <source>
        <dbReference type="SAM" id="Phobius"/>
    </source>
</evidence>
<gene>
    <name evidence="2" type="ORF">GCM10023225_30700</name>
</gene>
<comment type="caution">
    <text evidence="2">The sequence shown here is derived from an EMBL/GenBank/DDBJ whole genome shotgun (WGS) entry which is preliminary data.</text>
</comment>
<keyword evidence="3" id="KW-1185">Reference proteome</keyword>
<evidence type="ECO:0000313" key="2">
    <source>
        <dbReference type="EMBL" id="GAA4992419.1"/>
    </source>
</evidence>
<organism evidence="2 3">
    <name type="scientific">Kineococcus glutinatus</name>
    <dbReference type="NCBI Taxonomy" id="1070872"/>
    <lineage>
        <taxon>Bacteria</taxon>
        <taxon>Bacillati</taxon>
        <taxon>Actinomycetota</taxon>
        <taxon>Actinomycetes</taxon>
        <taxon>Kineosporiales</taxon>
        <taxon>Kineosporiaceae</taxon>
        <taxon>Kineococcus</taxon>
    </lineage>
</organism>
<reference evidence="3" key="1">
    <citation type="journal article" date="2019" name="Int. J. Syst. Evol. Microbiol.">
        <title>The Global Catalogue of Microorganisms (GCM) 10K type strain sequencing project: providing services to taxonomists for standard genome sequencing and annotation.</title>
        <authorList>
            <consortium name="The Broad Institute Genomics Platform"/>
            <consortium name="The Broad Institute Genome Sequencing Center for Infectious Disease"/>
            <person name="Wu L."/>
            <person name="Ma J."/>
        </authorList>
    </citation>
    <scope>NUCLEOTIDE SEQUENCE [LARGE SCALE GENOMIC DNA]</scope>
    <source>
        <strain evidence="3">JCM 18126</strain>
    </source>
</reference>
<feature type="transmembrane region" description="Helical" evidence="1">
    <location>
        <begin position="24"/>
        <end position="45"/>
    </location>
</feature>
<evidence type="ECO:0008006" key="4">
    <source>
        <dbReference type="Google" id="ProtNLM"/>
    </source>
</evidence>
<evidence type="ECO:0000313" key="3">
    <source>
        <dbReference type="Proteomes" id="UP001501195"/>
    </source>
</evidence>
<dbReference type="RefSeq" id="WP_345713598.1">
    <property type="nucleotide sequence ID" value="NZ_BAABIL010000553.1"/>
</dbReference>
<keyword evidence="1" id="KW-0472">Membrane</keyword>